<sequence length="217" mass="24352">MGNAIDRRLIRHRIAIAEELELTEDTEIDAVLENISSELRRCWSLLRDVNKAGSEAQVYRTLKHLLAKRGQLDHTVWEIDPATRALIEDHHPDGPCALESSPTSSKRLRQAAKAAFKSLEKPKRGRPKATINYAQRALSKGLAEVYENATGKKPGRSVVVETHEDTDSDGHYHHAITFNEQGHFHAFVSLIVSLIPRQLRPSVDEVTRLGVEISTDQ</sequence>
<dbReference type="EMBL" id="JAEPCR010000119">
    <property type="protein sequence ID" value="MCG7980267.1"/>
    <property type="molecule type" value="Genomic_DNA"/>
</dbReference>
<gene>
    <name evidence="1" type="ORF">JAY77_19230</name>
</gene>
<comment type="caution">
    <text evidence="1">The sequence shown here is derived from an EMBL/GenBank/DDBJ whole genome shotgun (WGS) entry which is preliminary data.</text>
</comment>
<protein>
    <submittedName>
        <fullName evidence="1">Uncharacterized protein</fullName>
    </submittedName>
</protein>
<proteinExistence type="predicted"/>
<dbReference type="AlphaFoldDB" id="A0A9E4NNT3"/>
<accession>A0A9E4NNT3</accession>
<dbReference type="Proteomes" id="UP000886674">
    <property type="component" value="Unassembled WGS sequence"/>
</dbReference>
<evidence type="ECO:0000313" key="1">
    <source>
        <dbReference type="EMBL" id="MCG7980267.1"/>
    </source>
</evidence>
<reference evidence="1" key="1">
    <citation type="journal article" date="2021" name="Proc. Natl. Acad. Sci. U.S.A.">
        <title>Global biogeography of chemosynthetic symbionts reveals both localized and globally distributed symbiont groups. .</title>
        <authorList>
            <person name="Osvatic J.T."/>
            <person name="Wilkins L.G.E."/>
            <person name="Leibrecht L."/>
            <person name="Leray M."/>
            <person name="Zauner S."/>
            <person name="Polzin J."/>
            <person name="Camacho Y."/>
            <person name="Gros O."/>
            <person name="van Gils J.A."/>
            <person name="Eisen J.A."/>
            <person name="Petersen J.M."/>
            <person name="Yuen B."/>
        </authorList>
    </citation>
    <scope>NUCLEOTIDE SEQUENCE</scope>
    <source>
        <strain evidence="1">MAGclacostrist055</strain>
    </source>
</reference>
<organism evidence="1 2">
    <name type="scientific">Candidatus Thiodiazotropha taylori</name>
    <dbReference type="NCBI Taxonomy" id="2792791"/>
    <lineage>
        <taxon>Bacteria</taxon>
        <taxon>Pseudomonadati</taxon>
        <taxon>Pseudomonadota</taxon>
        <taxon>Gammaproteobacteria</taxon>
        <taxon>Chromatiales</taxon>
        <taxon>Sedimenticolaceae</taxon>
        <taxon>Candidatus Thiodiazotropha</taxon>
    </lineage>
</organism>
<name>A0A9E4NNT3_9GAMM</name>
<evidence type="ECO:0000313" key="2">
    <source>
        <dbReference type="Proteomes" id="UP000886674"/>
    </source>
</evidence>